<evidence type="ECO:0000256" key="1">
    <source>
        <dbReference type="SAM" id="Phobius"/>
    </source>
</evidence>
<dbReference type="VEuPathDB" id="FungiDB:SDRG_15467"/>
<dbReference type="InParanoid" id="T0R3W7"/>
<feature type="transmembrane region" description="Helical" evidence="1">
    <location>
        <begin position="198"/>
        <end position="222"/>
    </location>
</feature>
<dbReference type="Proteomes" id="UP000030762">
    <property type="component" value="Unassembled WGS sequence"/>
</dbReference>
<keyword evidence="1" id="KW-0812">Transmembrane</keyword>
<evidence type="ECO:0000313" key="2">
    <source>
        <dbReference type="EMBL" id="EQC26738.1"/>
    </source>
</evidence>
<dbReference type="GeneID" id="19956194"/>
<keyword evidence="3" id="KW-1185">Reference proteome</keyword>
<dbReference type="RefSeq" id="XP_008619862.1">
    <property type="nucleotide sequence ID" value="XM_008621640.1"/>
</dbReference>
<reference evidence="2 3" key="1">
    <citation type="submission" date="2012-04" db="EMBL/GenBank/DDBJ databases">
        <title>The Genome Sequence of Saprolegnia declina VS20.</title>
        <authorList>
            <consortium name="The Broad Institute Genome Sequencing Platform"/>
            <person name="Russ C."/>
            <person name="Nusbaum C."/>
            <person name="Tyler B."/>
            <person name="van West P."/>
            <person name="Dieguez-Uribeondo J."/>
            <person name="de Bruijn I."/>
            <person name="Tripathy S."/>
            <person name="Jiang R."/>
            <person name="Young S.K."/>
            <person name="Zeng Q."/>
            <person name="Gargeya S."/>
            <person name="Fitzgerald M."/>
            <person name="Haas B."/>
            <person name="Abouelleil A."/>
            <person name="Alvarado L."/>
            <person name="Arachchi H.M."/>
            <person name="Berlin A."/>
            <person name="Chapman S.B."/>
            <person name="Goldberg J."/>
            <person name="Griggs A."/>
            <person name="Gujja S."/>
            <person name="Hansen M."/>
            <person name="Howarth C."/>
            <person name="Imamovic A."/>
            <person name="Larimer J."/>
            <person name="McCowen C."/>
            <person name="Montmayeur A."/>
            <person name="Murphy C."/>
            <person name="Neiman D."/>
            <person name="Pearson M."/>
            <person name="Priest M."/>
            <person name="Roberts A."/>
            <person name="Saif S."/>
            <person name="Shea T."/>
            <person name="Sisk P."/>
            <person name="Sykes S."/>
            <person name="Wortman J."/>
            <person name="Nusbaum C."/>
            <person name="Birren B."/>
        </authorList>
    </citation>
    <scope>NUCLEOTIDE SEQUENCE [LARGE SCALE GENOMIC DNA]</scope>
    <source>
        <strain evidence="2 3">VS20</strain>
    </source>
</reference>
<evidence type="ECO:0008006" key="4">
    <source>
        <dbReference type="Google" id="ProtNLM"/>
    </source>
</evidence>
<dbReference type="OrthoDB" id="79078at2759"/>
<name>T0R3W7_SAPDV</name>
<gene>
    <name evidence="2" type="ORF">SDRG_15467</name>
</gene>
<dbReference type="OMA" id="ASPLEWF"/>
<organism evidence="2 3">
    <name type="scientific">Saprolegnia diclina (strain VS20)</name>
    <dbReference type="NCBI Taxonomy" id="1156394"/>
    <lineage>
        <taxon>Eukaryota</taxon>
        <taxon>Sar</taxon>
        <taxon>Stramenopiles</taxon>
        <taxon>Oomycota</taxon>
        <taxon>Saprolegniomycetes</taxon>
        <taxon>Saprolegniales</taxon>
        <taxon>Saprolegniaceae</taxon>
        <taxon>Saprolegnia</taxon>
    </lineage>
</organism>
<feature type="transmembrane region" description="Helical" evidence="1">
    <location>
        <begin position="234"/>
        <end position="255"/>
    </location>
</feature>
<evidence type="ECO:0000313" key="3">
    <source>
        <dbReference type="Proteomes" id="UP000030762"/>
    </source>
</evidence>
<proteinExistence type="predicted"/>
<keyword evidence="1" id="KW-0472">Membrane</keyword>
<accession>T0R3W7</accession>
<feature type="transmembrane region" description="Helical" evidence="1">
    <location>
        <begin position="307"/>
        <end position="328"/>
    </location>
</feature>
<protein>
    <recommendedName>
        <fullName evidence="4">Transmembrane protein</fullName>
    </recommendedName>
</protein>
<dbReference type="EMBL" id="JH767223">
    <property type="protein sequence ID" value="EQC26738.1"/>
    <property type="molecule type" value="Genomic_DNA"/>
</dbReference>
<dbReference type="AlphaFoldDB" id="T0R3W7"/>
<sequence length="473" mass="52628">MCGSDLPGTPPSGALLTLFGIDMVCGWRYLDFFTPSRTGLIFALSGFDAVHRLQPKFDFAAFCASDVYAEPNCEAIYDASYTYVTAFFPDAATLQALAVAAETDTRSLSIEMTQYVNRSGVIELYRINILDPTDRSWTFFGWNYLAEWVVGQREVVSFQGDGGTVTGMSRFTLLSTLLPTEAAIPTRLSYVCQQCVRYVTGAIMVGAGVAAYYAIFVCRGYIEGMNLFSVNRLIGHAWIGRTLLIIRGITALWLLNTPPLQLQAFGVGARFQASPLEWFPTFLATSELTWLVYIANDLFSCVTRQYTLLYAWKSSVAACIVAVAWRFAAPQYYTAYVRRSCRYIDMDVALSCTSGYVELGHWSRVGVDVGLCLGSVILAALIERLRYPHLLAPPKPSLLLNATSVYSLEMANWTVDGHVYLDRMSAAMTGLFTWRVRGVIHVFDIKSWRHFTATPDSKSFLDPASVLPLHRIC</sequence>
<keyword evidence="1" id="KW-1133">Transmembrane helix</keyword>